<dbReference type="Proteomes" id="UP001202328">
    <property type="component" value="Unassembled WGS sequence"/>
</dbReference>
<comment type="caution">
    <text evidence="1">The sequence shown here is derived from an EMBL/GenBank/DDBJ whole genome shotgun (WGS) entry which is preliminary data.</text>
</comment>
<evidence type="ECO:0000313" key="2">
    <source>
        <dbReference type="Proteomes" id="UP001202328"/>
    </source>
</evidence>
<organism evidence="1 2">
    <name type="scientific">Papaver atlanticum</name>
    <dbReference type="NCBI Taxonomy" id="357466"/>
    <lineage>
        <taxon>Eukaryota</taxon>
        <taxon>Viridiplantae</taxon>
        <taxon>Streptophyta</taxon>
        <taxon>Embryophyta</taxon>
        <taxon>Tracheophyta</taxon>
        <taxon>Spermatophyta</taxon>
        <taxon>Magnoliopsida</taxon>
        <taxon>Ranunculales</taxon>
        <taxon>Papaveraceae</taxon>
        <taxon>Papaveroideae</taxon>
        <taxon>Papaver</taxon>
    </lineage>
</organism>
<feature type="non-terminal residue" evidence="1">
    <location>
        <position position="57"/>
    </location>
</feature>
<keyword evidence="2" id="KW-1185">Reference proteome</keyword>
<sequence length="57" mass="6242">HTTLMKSMLKPGHEFDQLVVLDVDGNSLILSAKLSLINSTTQLPSDIAQIHPHSIVH</sequence>
<proteinExistence type="predicted"/>
<gene>
    <name evidence="1" type="ORF">MKW98_023867</name>
</gene>
<accession>A0AAD4XNH1</accession>
<protein>
    <submittedName>
        <fullName evidence="1">Uncharacterized protein</fullName>
    </submittedName>
</protein>
<reference evidence="1" key="1">
    <citation type="submission" date="2022-04" db="EMBL/GenBank/DDBJ databases">
        <title>A functionally conserved STORR gene fusion in Papaver species that diverged 16.8 million years ago.</title>
        <authorList>
            <person name="Catania T."/>
        </authorList>
    </citation>
    <scope>NUCLEOTIDE SEQUENCE</scope>
    <source>
        <strain evidence="1">S-188037</strain>
    </source>
</reference>
<evidence type="ECO:0000313" key="1">
    <source>
        <dbReference type="EMBL" id="KAI3928266.1"/>
    </source>
</evidence>
<dbReference type="EMBL" id="JAJJMB010007708">
    <property type="protein sequence ID" value="KAI3928266.1"/>
    <property type="molecule type" value="Genomic_DNA"/>
</dbReference>
<name>A0AAD4XNH1_9MAGN</name>
<feature type="non-terminal residue" evidence="1">
    <location>
        <position position="1"/>
    </location>
</feature>
<dbReference type="AlphaFoldDB" id="A0AAD4XNH1"/>